<proteinExistence type="predicted"/>
<evidence type="ECO:0000313" key="2">
    <source>
        <dbReference type="EMBL" id="QGR19872.1"/>
    </source>
</evidence>
<dbReference type="KEGG" id="sazo:D1868_07690"/>
<dbReference type="GeneID" id="42798943"/>
<dbReference type="Proteomes" id="UP000423396">
    <property type="component" value="Chromosome"/>
</dbReference>
<dbReference type="AlphaFoldDB" id="A0A650CQD9"/>
<keyword evidence="1" id="KW-0472">Membrane</keyword>
<keyword evidence="3" id="KW-1185">Reference proteome</keyword>
<dbReference type="InterPro" id="IPR016024">
    <property type="entry name" value="ARM-type_fold"/>
</dbReference>
<evidence type="ECO:0000313" key="3">
    <source>
        <dbReference type="Proteomes" id="UP000423396"/>
    </source>
</evidence>
<dbReference type="OrthoDB" id="41688at2157"/>
<name>A0A650CQD9_9CREN</name>
<protein>
    <submittedName>
        <fullName evidence="2">Uncharacterized protein</fullName>
    </submittedName>
</protein>
<keyword evidence="1" id="KW-1133">Transmembrane helix</keyword>
<organism evidence="2 3">
    <name type="scientific">Stygiolobus azoricus</name>
    <dbReference type="NCBI Taxonomy" id="41675"/>
    <lineage>
        <taxon>Archaea</taxon>
        <taxon>Thermoproteota</taxon>
        <taxon>Thermoprotei</taxon>
        <taxon>Sulfolobales</taxon>
        <taxon>Sulfolobaceae</taxon>
        <taxon>Stygiolobus</taxon>
    </lineage>
</organism>
<keyword evidence="1" id="KW-0812">Transmembrane</keyword>
<reference evidence="2 3" key="1">
    <citation type="submission" date="2019-10" db="EMBL/GenBank/DDBJ databases">
        <title>Genome Sequences from Six Type Strain Members of the Archaeal Family Sulfolobaceae: Acidianus ambivalens, Acidianus infernus, Metallosphaera prunae, Stygiolobus azoricus, Sulfolobus metallicus, and Sulfurisphaera ohwakuensis.</title>
        <authorList>
            <person name="Counts J.A."/>
            <person name="Kelly R.M."/>
        </authorList>
    </citation>
    <scope>NUCLEOTIDE SEQUENCE [LARGE SCALE GENOMIC DNA]</scope>
    <source>
        <strain evidence="2 3">FC6</strain>
    </source>
</reference>
<accession>A0A650CQD9</accession>
<sequence length="153" mass="18284">MEEKEKIIKKLNSSEVIPTDELDALLRSEDKEIKHEAWNYVLRHQNDLGREYLIQLLRFDDTGTRYRAWNEVPNFISNNVLTMEDVRKNVEYFFQLLKDKNLTVRVLSWYVTLIPLINVGIIGRDEVRPYLKWLCELKDEVLDEVKEELGIRC</sequence>
<feature type="transmembrane region" description="Helical" evidence="1">
    <location>
        <begin position="102"/>
        <end position="123"/>
    </location>
</feature>
<gene>
    <name evidence="2" type="ORF">D1868_07690</name>
</gene>
<dbReference type="RefSeq" id="WP_156007082.1">
    <property type="nucleotide sequence ID" value="NZ_CP045483.1"/>
</dbReference>
<evidence type="ECO:0000256" key="1">
    <source>
        <dbReference type="SAM" id="Phobius"/>
    </source>
</evidence>
<dbReference type="SUPFAM" id="SSF48371">
    <property type="entry name" value="ARM repeat"/>
    <property type="match status" value="1"/>
</dbReference>
<dbReference type="EMBL" id="CP045483">
    <property type="protein sequence ID" value="QGR19872.1"/>
    <property type="molecule type" value="Genomic_DNA"/>
</dbReference>